<comment type="caution">
    <text evidence="1">The sequence shown here is derived from an EMBL/GenBank/DDBJ whole genome shotgun (WGS) entry which is preliminary data.</text>
</comment>
<dbReference type="CDD" id="cd02440">
    <property type="entry name" value="AdoMet_MTases"/>
    <property type="match status" value="1"/>
</dbReference>
<dbReference type="SUPFAM" id="SSF53335">
    <property type="entry name" value="S-adenosyl-L-methionine-dependent methyltransferases"/>
    <property type="match status" value="1"/>
</dbReference>
<keyword evidence="2" id="KW-1185">Reference proteome</keyword>
<evidence type="ECO:0000313" key="2">
    <source>
        <dbReference type="Proteomes" id="UP001154312"/>
    </source>
</evidence>
<dbReference type="Gene3D" id="3.40.50.150">
    <property type="entry name" value="Vaccinia Virus protein VP39"/>
    <property type="match status" value="1"/>
</dbReference>
<dbReference type="EMBL" id="JAKOAV010000004">
    <property type="protein sequence ID" value="MDF9407466.1"/>
    <property type="molecule type" value="Genomic_DNA"/>
</dbReference>
<gene>
    <name evidence="1" type="ORF">L7E55_03665</name>
</gene>
<dbReference type="RefSeq" id="WP_277442699.1">
    <property type="nucleotide sequence ID" value="NZ_JAKOAV010000004.1"/>
</dbReference>
<dbReference type="Pfam" id="PF06962">
    <property type="entry name" value="rRNA_methylase"/>
    <property type="match status" value="1"/>
</dbReference>
<proteinExistence type="predicted"/>
<dbReference type="InterPro" id="IPR010719">
    <property type="entry name" value="MnmM_MeTrfase"/>
</dbReference>
<accession>A0A9X4JV20</accession>
<dbReference type="GO" id="GO:0032259">
    <property type="term" value="P:methylation"/>
    <property type="evidence" value="ECO:0007669"/>
    <property type="project" value="UniProtKB-KW"/>
</dbReference>
<protein>
    <submittedName>
        <fullName evidence="1">Methyltransferase domain-containing protein</fullName>
    </submittedName>
</protein>
<keyword evidence="1" id="KW-0489">Methyltransferase</keyword>
<dbReference type="PANTHER" id="PTHR35276">
    <property type="entry name" value="S-ADENOSYL-L-METHIONINE-DEPENDENT METHYLTRANSFERASES SUPERFAMILY PROTEIN"/>
    <property type="match status" value="1"/>
</dbReference>
<dbReference type="InterPro" id="IPR029063">
    <property type="entry name" value="SAM-dependent_MTases_sf"/>
</dbReference>
<dbReference type="GO" id="GO:0008168">
    <property type="term" value="F:methyltransferase activity"/>
    <property type="evidence" value="ECO:0007669"/>
    <property type="project" value="UniProtKB-KW"/>
</dbReference>
<keyword evidence="1" id="KW-0808">Transferase</keyword>
<name>A0A9X4JV20_9FIRM</name>
<dbReference type="Proteomes" id="UP001154312">
    <property type="component" value="Unassembled WGS sequence"/>
</dbReference>
<sequence>MINKDLGSAVHIVQMIIAKVLKSGGTAVDATAGNGNDTLFLAQTVGSEGRVYAFDIQEKALKTTRKLLERHNAARQVTLLNTGHEGLDKSVPVPVDAVVFNLGYLPGGDHALVTRPDTTIGALKSAIGLLRQGGRIGMVIYTGHPGGAEELYAVEQFTSGLEGSEFNVIKISYLNRSAQAPVIIVIEKAGAPHESQAATQNP</sequence>
<evidence type="ECO:0000313" key="1">
    <source>
        <dbReference type="EMBL" id="MDF9407466.1"/>
    </source>
</evidence>
<dbReference type="PANTHER" id="PTHR35276:SF1">
    <property type="entry name" value="TRNA (MNM(5)S(2)U34)-METHYLTRANSFERASE, CHLOROPLASTIC"/>
    <property type="match status" value="1"/>
</dbReference>
<dbReference type="AlphaFoldDB" id="A0A9X4JV20"/>
<reference evidence="1" key="1">
    <citation type="submission" date="2022-02" db="EMBL/GenBank/DDBJ databases">
        <authorList>
            <person name="Leng L."/>
        </authorList>
    </citation>
    <scope>NUCLEOTIDE SEQUENCE</scope>
    <source>
        <strain evidence="1">JI</strain>
    </source>
</reference>
<organism evidence="1 2">
    <name type="scientific">Pelotomaculum isophthalicicum JI</name>
    <dbReference type="NCBI Taxonomy" id="947010"/>
    <lineage>
        <taxon>Bacteria</taxon>
        <taxon>Bacillati</taxon>
        <taxon>Bacillota</taxon>
        <taxon>Clostridia</taxon>
        <taxon>Eubacteriales</taxon>
        <taxon>Desulfotomaculaceae</taxon>
        <taxon>Pelotomaculum</taxon>
    </lineage>
</organism>